<dbReference type="EMBL" id="JADCKL010000002">
    <property type="protein sequence ID" value="MBE5062380.1"/>
    <property type="molecule type" value="Genomic_DNA"/>
</dbReference>
<reference evidence="1 2" key="1">
    <citation type="submission" date="2020-10" db="EMBL/GenBank/DDBJ databases">
        <title>ChiBAC.</title>
        <authorList>
            <person name="Zenner C."/>
            <person name="Hitch T.C.A."/>
            <person name="Clavel T."/>
        </authorList>
    </citation>
    <scope>NUCLEOTIDE SEQUENCE [LARGE SCALE GENOMIC DNA]</scope>
    <source>
        <strain evidence="1 2">DSM 108991</strain>
    </source>
</reference>
<dbReference type="Proteomes" id="UP000758652">
    <property type="component" value="Unassembled WGS sequence"/>
</dbReference>
<dbReference type="SUPFAM" id="SSF140931">
    <property type="entry name" value="Fic-like"/>
    <property type="match status" value="1"/>
</dbReference>
<dbReference type="RefSeq" id="WP_226394298.1">
    <property type="nucleotide sequence ID" value="NZ_JADCKL010000002.1"/>
</dbReference>
<keyword evidence="2" id="KW-1185">Reference proteome</keyword>
<evidence type="ECO:0000313" key="2">
    <source>
        <dbReference type="Proteomes" id="UP000758652"/>
    </source>
</evidence>
<dbReference type="InterPro" id="IPR036388">
    <property type="entry name" value="WH-like_DNA-bd_sf"/>
</dbReference>
<accession>A0ABR9RHD5</accession>
<comment type="caution">
    <text evidence="1">The sequence shown here is derived from an EMBL/GenBank/DDBJ whole genome shotgun (WGS) entry which is preliminary data.</text>
</comment>
<protein>
    <submittedName>
        <fullName evidence="1">Cell filamentation protein Fic</fullName>
    </submittedName>
</protein>
<name>A0ABR9RHD5_9FIRM</name>
<organism evidence="1 2">
    <name type="scientific">Claveliimonas monacensis</name>
    <dbReference type="NCBI Taxonomy" id="2779351"/>
    <lineage>
        <taxon>Bacteria</taxon>
        <taxon>Bacillati</taxon>
        <taxon>Bacillota</taxon>
        <taxon>Clostridia</taxon>
        <taxon>Lachnospirales</taxon>
        <taxon>Lachnospiraceae</taxon>
        <taxon>Claveliimonas</taxon>
    </lineage>
</organism>
<dbReference type="Gene3D" id="1.10.10.10">
    <property type="entry name" value="Winged helix-like DNA-binding domain superfamily/Winged helix DNA-binding domain"/>
    <property type="match status" value="1"/>
</dbReference>
<proteinExistence type="predicted"/>
<gene>
    <name evidence="1" type="ORF">INF30_03750</name>
</gene>
<dbReference type="Gene3D" id="1.10.3290.10">
    <property type="entry name" value="Fido-like domain"/>
    <property type="match status" value="1"/>
</dbReference>
<sequence>MEKDTYEKRCRSLLTQDIVLLLAQIYECRGRQSFLEKEGADVLVYLEADARVRSIDASCRLSGAAVSRGRLKKLAQNKTIPVTEGEKEAAGYRDALEMIRNDYRYLQMGLPLLTEFQKKLATRQGKGPRDSRRMSDIEEDCRIYEDLLNAGGTEPLLLTSVFLFDFLAARPFRRGNRRLFCLLARLLLYRSGHNVISYTCLEEGLLGLAESPGSLHGAVTGFLCALRETYREFSLRTAPLCSGVSKKERVCEAVRNHPGSITKSELMEACPDISQITIQRALRELQEQNEILKISGGRYTSYKWNEER</sequence>
<evidence type="ECO:0000313" key="1">
    <source>
        <dbReference type="EMBL" id="MBE5062380.1"/>
    </source>
</evidence>
<dbReference type="InterPro" id="IPR036597">
    <property type="entry name" value="Fido-like_dom_sf"/>
</dbReference>